<keyword evidence="2" id="KW-0732">Signal</keyword>
<dbReference type="InterPro" id="IPR003609">
    <property type="entry name" value="Pan_app"/>
</dbReference>
<dbReference type="EMBL" id="CAJNOM010000031">
    <property type="protein sequence ID" value="CAF0860329.1"/>
    <property type="molecule type" value="Genomic_DNA"/>
</dbReference>
<protein>
    <recommendedName>
        <fullName evidence="3">Apple domain-containing protein</fullName>
    </recommendedName>
</protein>
<dbReference type="Pfam" id="PF00024">
    <property type="entry name" value="PAN_1"/>
    <property type="match status" value="1"/>
</dbReference>
<comment type="caution">
    <text evidence="6">The sequence shown here is derived from an EMBL/GenBank/DDBJ whole genome shotgun (WGS) entry which is preliminary data.</text>
</comment>
<dbReference type="AlphaFoldDB" id="A0A814AXB5"/>
<evidence type="ECO:0000313" key="5">
    <source>
        <dbReference type="EMBL" id="CAF0860329.1"/>
    </source>
</evidence>
<evidence type="ECO:0000256" key="1">
    <source>
        <dbReference type="SAM" id="MobiDB-lite"/>
    </source>
</evidence>
<feature type="compositionally biased region" description="Low complexity" evidence="1">
    <location>
        <begin position="114"/>
        <end position="223"/>
    </location>
</feature>
<evidence type="ECO:0000313" key="4">
    <source>
        <dbReference type="EMBL" id="CAF0846144.1"/>
    </source>
</evidence>
<feature type="domain" description="Apple" evidence="3">
    <location>
        <begin position="47"/>
        <end position="100"/>
    </location>
</feature>
<accession>A0A814AXB5</accession>
<feature type="signal peptide" evidence="2">
    <location>
        <begin position="1"/>
        <end position="20"/>
    </location>
</feature>
<dbReference type="EMBL" id="CAJNOM010000027">
    <property type="protein sequence ID" value="CAF0846144.1"/>
    <property type="molecule type" value="Genomic_DNA"/>
</dbReference>
<name>A0A814AXB5_9BILA</name>
<organism evidence="6 8">
    <name type="scientific">Adineta steineri</name>
    <dbReference type="NCBI Taxonomy" id="433720"/>
    <lineage>
        <taxon>Eukaryota</taxon>
        <taxon>Metazoa</taxon>
        <taxon>Spiralia</taxon>
        <taxon>Gnathifera</taxon>
        <taxon>Rotifera</taxon>
        <taxon>Eurotatoria</taxon>
        <taxon>Bdelloidea</taxon>
        <taxon>Adinetida</taxon>
        <taxon>Adinetidae</taxon>
        <taxon>Adineta</taxon>
    </lineage>
</organism>
<evidence type="ECO:0000313" key="6">
    <source>
        <dbReference type="EMBL" id="CAF0920910.1"/>
    </source>
</evidence>
<dbReference type="OrthoDB" id="10058721at2759"/>
<dbReference type="EMBL" id="CAJNOI010000042">
    <property type="protein sequence ID" value="CAF0920910.1"/>
    <property type="molecule type" value="Genomic_DNA"/>
</dbReference>
<dbReference type="Proteomes" id="UP000663877">
    <property type="component" value="Unassembled WGS sequence"/>
</dbReference>
<evidence type="ECO:0000256" key="2">
    <source>
        <dbReference type="SAM" id="SignalP"/>
    </source>
</evidence>
<proteinExistence type="predicted"/>
<dbReference type="Proteomes" id="UP000663832">
    <property type="component" value="Unassembled WGS sequence"/>
</dbReference>
<evidence type="ECO:0000313" key="7">
    <source>
        <dbReference type="Proteomes" id="UP000663832"/>
    </source>
</evidence>
<dbReference type="InterPro" id="IPR029062">
    <property type="entry name" value="Class_I_gatase-like"/>
</dbReference>
<dbReference type="SUPFAM" id="SSF52317">
    <property type="entry name" value="Class I glutamine amidotransferase-like"/>
    <property type="match status" value="1"/>
</dbReference>
<sequence length="444" mass="45955">MNSRKICVLFMFVLIEQSVAQNTHSFTMSLIDGWEYQCVNTTCAPFNTVVVSNIRMCQVTCLNEVQCKAASFHQSTSKCQLFADIPDENGNILANMDTVTMFVMAQTRMPSELTTTTTTTTTSSSTSTTSSSTSTTTTSSSTSSTTSSTTTSTTSSSSSSTSTTSSSTSTTSSTTKTTSTTTSSSTSTTSSSTSTTSSTTSSTSSSTTKTTSSSTSTSTTTTTGCGSQCNTALLLTDTNTATVQTLVNSLQSAGLTVNYISGGITTYAGSPDASTYGSIILITGNTEGTDMPLAGQQSILNAQQNNGIGVVMTEWAAYHVLNGQWSVLSPLLLATRIGGATTTMSFTLINSGHPVWNGLATSFTTSVTLGYSTLSTPKVGTTIIANCTVCGTPAVIVAPSSGTAGRIVQIAHTGHWSSGTFNWGNDANIVTMMINAVKWSARLI</sequence>
<evidence type="ECO:0000313" key="8">
    <source>
        <dbReference type="Proteomes" id="UP000663877"/>
    </source>
</evidence>
<gene>
    <name evidence="6" type="ORF">BJG266_LOCUS11524</name>
    <name evidence="4" type="ORF">QVE165_LOCUS6585</name>
    <name evidence="5" type="ORF">QVE165_LOCUS7334</name>
</gene>
<feature type="chain" id="PRO_5036223884" description="Apple domain-containing protein" evidence="2">
    <location>
        <begin position="21"/>
        <end position="444"/>
    </location>
</feature>
<evidence type="ECO:0000259" key="3">
    <source>
        <dbReference type="Pfam" id="PF00024"/>
    </source>
</evidence>
<feature type="region of interest" description="Disordered" evidence="1">
    <location>
        <begin position="112"/>
        <end position="224"/>
    </location>
</feature>
<keyword evidence="7" id="KW-1185">Reference proteome</keyword>
<reference evidence="6" key="1">
    <citation type="submission" date="2021-02" db="EMBL/GenBank/DDBJ databases">
        <authorList>
            <person name="Nowell W R."/>
        </authorList>
    </citation>
    <scope>NUCLEOTIDE SEQUENCE</scope>
</reference>